<name>A0A0E2H3M3_9FIRM</name>
<keyword evidence="1" id="KW-1133">Transmembrane helix</keyword>
<keyword evidence="1" id="KW-0472">Membrane</keyword>
<dbReference type="AlphaFoldDB" id="A0A0E2H3M3"/>
<feature type="transmembrane region" description="Helical" evidence="1">
    <location>
        <begin position="6"/>
        <end position="24"/>
    </location>
</feature>
<accession>A0A0E2H3M3</accession>
<dbReference type="EMBL" id="AGYR01000064">
    <property type="protein sequence ID" value="ENZ08091.1"/>
    <property type="molecule type" value="Genomic_DNA"/>
</dbReference>
<protein>
    <submittedName>
        <fullName evidence="2">Uncharacterized protein</fullName>
    </submittedName>
</protein>
<keyword evidence="1" id="KW-0812">Transmembrane</keyword>
<comment type="caution">
    <text evidence="2">The sequence shown here is derived from an EMBL/GenBank/DDBJ whole genome shotgun (WGS) entry which is preliminary data.</text>
</comment>
<evidence type="ECO:0000256" key="1">
    <source>
        <dbReference type="SAM" id="Phobius"/>
    </source>
</evidence>
<dbReference type="PATRIC" id="fig|999408.3.peg.5471"/>
<gene>
    <name evidence="2" type="ORF">HMPREF1090_05084</name>
</gene>
<reference evidence="2 3" key="1">
    <citation type="submission" date="2013-01" db="EMBL/GenBank/DDBJ databases">
        <title>The Genome Sequence of Clostridium clostridioforme 90A8.</title>
        <authorList>
            <consortium name="The Broad Institute Genome Sequencing Platform"/>
            <person name="Earl A."/>
            <person name="Ward D."/>
            <person name="Feldgarden M."/>
            <person name="Gevers D."/>
            <person name="Courvalin P."/>
            <person name="Lambert T."/>
            <person name="Walker B."/>
            <person name="Young S.K."/>
            <person name="Zeng Q."/>
            <person name="Gargeya S."/>
            <person name="Fitzgerald M."/>
            <person name="Haas B."/>
            <person name="Abouelleil A."/>
            <person name="Alvarado L."/>
            <person name="Arachchi H.M."/>
            <person name="Berlin A.M."/>
            <person name="Chapman S.B."/>
            <person name="Dewar J."/>
            <person name="Goldberg J."/>
            <person name="Griggs A."/>
            <person name="Gujja S."/>
            <person name="Hansen M."/>
            <person name="Howarth C."/>
            <person name="Imamovic A."/>
            <person name="Larimer J."/>
            <person name="McCowan C."/>
            <person name="Murphy C."/>
            <person name="Neiman D."/>
            <person name="Pearson M."/>
            <person name="Priest M."/>
            <person name="Roberts A."/>
            <person name="Saif S."/>
            <person name="Shea T."/>
            <person name="Sisk P."/>
            <person name="Sykes S."/>
            <person name="Wortman J."/>
            <person name="Nusbaum C."/>
            <person name="Birren B."/>
        </authorList>
    </citation>
    <scope>NUCLEOTIDE SEQUENCE [LARGE SCALE GENOMIC DNA]</scope>
    <source>
        <strain evidence="2 3">90A8</strain>
    </source>
</reference>
<proteinExistence type="predicted"/>
<evidence type="ECO:0000313" key="2">
    <source>
        <dbReference type="EMBL" id="ENZ08091.1"/>
    </source>
</evidence>
<organism evidence="2 3">
    <name type="scientific">[Clostridium] clostridioforme 90A8</name>
    <dbReference type="NCBI Taxonomy" id="999408"/>
    <lineage>
        <taxon>Bacteria</taxon>
        <taxon>Bacillati</taxon>
        <taxon>Bacillota</taxon>
        <taxon>Clostridia</taxon>
        <taxon>Lachnospirales</taxon>
        <taxon>Lachnospiraceae</taxon>
        <taxon>Enterocloster</taxon>
    </lineage>
</organism>
<evidence type="ECO:0000313" key="3">
    <source>
        <dbReference type="Proteomes" id="UP000013085"/>
    </source>
</evidence>
<dbReference type="HOGENOM" id="CLU_3078389_0_0_9"/>
<dbReference type="Proteomes" id="UP000013085">
    <property type="component" value="Unassembled WGS sequence"/>
</dbReference>
<sequence length="52" mass="6214">MKTFDLMLRTAAFIVYLYNVILAFKCYHKGEKIDAVYYLVWAMIMYVCASQY</sequence>